<dbReference type="Proteomes" id="UP000001940">
    <property type="component" value="Chromosome III"/>
</dbReference>
<feature type="region of interest" description="Disordered" evidence="1">
    <location>
        <begin position="1"/>
        <end position="37"/>
    </location>
</feature>
<dbReference type="AlphaFoldDB" id="Q965P7"/>
<evidence type="ECO:0000313" key="5">
    <source>
        <dbReference type="WormBase" id="Y22D7AL.3"/>
    </source>
</evidence>
<dbReference type="SMR" id="Q965P7"/>
<accession>Q965P7</accession>
<keyword evidence="4" id="KW-1185">Reference proteome</keyword>
<keyword evidence="2" id="KW-1133">Transmembrane helix</keyword>
<name>Q965P7_CAEEL</name>
<reference evidence="3 4" key="1">
    <citation type="journal article" date="1998" name="Science">
        <title>Genome sequence of the nematode C. elegans: a platform for investigating biology.</title>
        <authorList>
            <consortium name="The C. elegans sequencing consortium"/>
            <person name="Sulson J.E."/>
            <person name="Waterston R."/>
        </authorList>
    </citation>
    <scope>NUCLEOTIDE SEQUENCE [LARGE SCALE GENOMIC DNA]</scope>
    <source>
        <strain evidence="3 4">Bristol N2</strain>
    </source>
</reference>
<gene>
    <name evidence="3" type="ORF">CELE_Y22D7AL.3</name>
    <name evidence="3 5" type="ORF">Y22D7AL.3</name>
</gene>
<dbReference type="CTD" id="189502"/>
<feature type="transmembrane region" description="Helical" evidence="2">
    <location>
        <begin position="43"/>
        <end position="65"/>
    </location>
</feature>
<dbReference type="KEGG" id="cel:CELE_Y22D7AL.3"/>
<dbReference type="STRING" id="6239.Y22D7AL.3.1"/>
<keyword evidence="2" id="KW-0812">Transmembrane</keyword>
<dbReference type="RefSeq" id="NP_497432.1">
    <property type="nucleotide sequence ID" value="NM_065031.1"/>
</dbReference>
<dbReference type="Bgee" id="WBGene00021243">
    <property type="expression patterns" value="Expressed in larva and 1 other cell type or tissue"/>
</dbReference>
<organism evidence="3 4">
    <name type="scientific">Caenorhabditis elegans</name>
    <dbReference type="NCBI Taxonomy" id="6239"/>
    <lineage>
        <taxon>Eukaryota</taxon>
        <taxon>Metazoa</taxon>
        <taxon>Ecdysozoa</taxon>
        <taxon>Nematoda</taxon>
        <taxon>Chromadorea</taxon>
        <taxon>Rhabditida</taxon>
        <taxon>Rhabditina</taxon>
        <taxon>Rhabditomorpha</taxon>
        <taxon>Rhabditoidea</taxon>
        <taxon>Rhabditidae</taxon>
        <taxon>Peloderinae</taxon>
        <taxon>Caenorhabditis</taxon>
    </lineage>
</organism>
<keyword evidence="2" id="KW-0472">Membrane</keyword>
<evidence type="ECO:0000313" key="4">
    <source>
        <dbReference type="Proteomes" id="UP000001940"/>
    </source>
</evidence>
<dbReference type="HOGENOM" id="CLU_2442847_0_0_1"/>
<evidence type="ECO:0000313" key="3">
    <source>
        <dbReference type="EMBL" id="CCD73744.1"/>
    </source>
</evidence>
<feature type="compositionally biased region" description="Pro residues" evidence="1">
    <location>
        <begin position="1"/>
        <end position="22"/>
    </location>
</feature>
<dbReference type="GeneID" id="189502"/>
<sequence>MSRFPPDPNFPNFPPPPPPKPKPIVVNDQPRPPTSNDHGGSCLTFAMCIMIAMFFVLIILVAIYLKDRVIFGPSPTVTPDPVKPSIGVLG</sequence>
<dbReference type="EMBL" id="BX284603">
    <property type="protein sequence ID" value="CCD73744.1"/>
    <property type="molecule type" value="Genomic_DNA"/>
</dbReference>
<protein>
    <submittedName>
        <fullName evidence="3">Uncharacterized protein</fullName>
    </submittedName>
</protein>
<evidence type="ECO:0000256" key="2">
    <source>
        <dbReference type="SAM" id="Phobius"/>
    </source>
</evidence>
<dbReference type="UCSC" id="Y22D7AL.3">
    <property type="organism name" value="c. elegans"/>
</dbReference>
<dbReference type="InParanoid" id="Q965P7"/>
<dbReference type="AGR" id="WB:WBGene00021243"/>
<proteinExistence type="predicted"/>
<evidence type="ECO:0000256" key="1">
    <source>
        <dbReference type="SAM" id="MobiDB-lite"/>
    </source>
</evidence>
<dbReference type="WormBase" id="Y22D7AL.3">
    <property type="protein sequence ID" value="CE26508"/>
    <property type="gene ID" value="WBGene00021243"/>
</dbReference>
<dbReference type="PaxDb" id="6239-Y22D7AL.3"/>